<feature type="compositionally biased region" description="Basic residues" evidence="1">
    <location>
        <begin position="243"/>
        <end position="252"/>
    </location>
</feature>
<feature type="compositionally biased region" description="Low complexity" evidence="1">
    <location>
        <begin position="320"/>
        <end position="330"/>
    </location>
</feature>
<feature type="compositionally biased region" description="Polar residues" evidence="1">
    <location>
        <begin position="108"/>
        <end position="121"/>
    </location>
</feature>
<accession>A0ABM0ULS5</accession>
<protein>
    <submittedName>
        <fullName evidence="5">Uncharacterized protein LOC104725967</fullName>
    </submittedName>
</protein>
<keyword evidence="4" id="KW-1185">Reference proteome</keyword>
<dbReference type="GeneID" id="104725967"/>
<feature type="region of interest" description="Disordered" evidence="1">
    <location>
        <begin position="277"/>
        <end position="330"/>
    </location>
</feature>
<feature type="domain" description="DUF630" evidence="3">
    <location>
        <begin position="12"/>
        <end position="71"/>
    </location>
</feature>
<evidence type="ECO:0000259" key="3">
    <source>
        <dbReference type="Pfam" id="PF04783"/>
    </source>
</evidence>
<organism evidence="4 5">
    <name type="scientific">Camelina sativa</name>
    <name type="common">False flax</name>
    <name type="synonym">Myagrum sativum</name>
    <dbReference type="NCBI Taxonomy" id="90675"/>
    <lineage>
        <taxon>Eukaryota</taxon>
        <taxon>Viridiplantae</taxon>
        <taxon>Streptophyta</taxon>
        <taxon>Embryophyta</taxon>
        <taxon>Tracheophyta</taxon>
        <taxon>Spermatophyta</taxon>
        <taxon>Magnoliopsida</taxon>
        <taxon>eudicotyledons</taxon>
        <taxon>Gunneridae</taxon>
        <taxon>Pentapetalae</taxon>
        <taxon>rosids</taxon>
        <taxon>malvids</taxon>
        <taxon>Brassicales</taxon>
        <taxon>Brassicaceae</taxon>
        <taxon>Camelineae</taxon>
        <taxon>Camelina</taxon>
    </lineage>
</organism>
<dbReference type="InterPro" id="IPR006867">
    <property type="entry name" value="DUF632"/>
</dbReference>
<reference evidence="5" key="2">
    <citation type="submission" date="2025-08" db="UniProtKB">
        <authorList>
            <consortium name="RefSeq"/>
        </authorList>
    </citation>
    <scope>IDENTIFICATION</scope>
    <source>
        <tissue evidence="5">Leaf</tissue>
    </source>
</reference>
<reference evidence="4" key="1">
    <citation type="journal article" date="2014" name="Nat. Commun.">
        <title>The emerging biofuel crop Camelina sativa retains a highly undifferentiated hexaploid genome structure.</title>
        <authorList>
            <person name="Kagale S."/>
            <person name="Koh C."/>
            <person name="Nixon J."/>
            <person name="Bollina V."/>
            <person name="Clarke W.E."/>
            <person name="Tuteja R."/>
            <person name="Spillane C."/>
            <person name="Robinson S.J."/>
            <person name="Links M.G."/>
            <person name="Clarke C."/>
            <person name="Higgins E.E."/>
            <person name="Huebert T."/>
            <person name="Sharpe A.G."/>
            <person name="Parkin I.A."/>
        </authorList>
    </citation>
    <scope>NUCLEOTIDE SEQUENCE [LARGE SCALE GENOMIC DNA]</scope>
    <source>
        <strain evidence="4">cv. DH55</strain>
    </source>
</reference>
<evidence type="ECO:0000259" key="2">
    <source>
        <dbReference type="Pfam" id="PF04782"/>
    </source>
</evidence>
<evidence type="ECO:0000313" key="4">
    <source>
        <dbReference type="Proteomes" id="UP000694864"/>
    </source>
</evidence>
<dbReference type="Pfam" id="PF04782">
    <property type="entry name" value="DUF632"/>
    <property type="match status" value="1"/>
</dbReference>
<dbReference type="RefSeq" id="XP_010443021.1">
    <property type="nucleotide sequence ID" value="XM_010444719.2"/>
</dbReference>
<sequence length="742" mass="83939">MGIVFFLKKRLMGIVGSKGDYNTPLLNLCEERKDLIRAARDARYHLATSHLHYFTSLVEFTRGLNQFVHKELVVIPYSDDDSSSSDLVCSGSESDSDSDSDSDCFVCDQSQTAPLSNNDDQNPGVKVVGDGTCGSSNNGQEGLEKSSEEGLGSEGAKCVNDPNEDERKDSKNVSSADEQNPFLGYHDIFGLYGSPEDITQYDVTVPDQRDDEVESDGFREIREREGIPDLEPESDDGSTLIRKNQKKKKKKEKNAEASSSVASGVDKIDVEANTCNGQVSGEVDDSNETCVRETEEATPESVTEEVTRSDEEDGFDEAYESSSSSFSETSGLSLTDLRNVVERINRISEKLVGDSEVSELLEVSRVVNHQPLGSQFKGFASKVFGSSGNSTRDLPLTRRFRFDDIPVTLSMTLEKLCMWENKLHEEVKVEEKLRVAYDKAYKIVQTLDNNGAESSDIDEAETVLKRLLSKINDSVRAVESISMRIHKIRDEELSVQVIEIINGFQKMWRFLAKCHHKQFRVITRSKSCVHIVEKGSSSRKATQKVEEQIRRYRESLRGYIDEQRGFVNLLNRWLNRNIMEDEDETETEAPKIFKVCSEWLREIENVDEMKVLSAVEEMRSRFQGLGFKQAEEEKQRMRTERLSKELERKTKEVAEIWGTAVVFPETNSGRTANMMLGPELLSLRESMTQETEKHGRMIRELNDTVSVSLQECLVPIFEGLEEFCFANFKAYKNIRVVSTETL</sequence>
<feature type="compositionally biased region" description="Low complexity" evidence="1">
    <location>
        <begin position="84"/>
        <end position="93"/>
    </location>
</feature>
<feature type="domain" description="DUF632" evidence="2">
    <location>
        <begin position="339"/>
        <end position="621"/>
    </location>
</feature>
<dbReference type="Pfam" id="PF04783">
    <property type="entry name" value="DUF630"/>
    <property type="match status" value="1"/>
</dbReference>
<evidence type="ECO:0000313" key="5">
    <source>
        <dbReference type="RefSeq" id="XP_010443021.1"/>
    </source>
</evidence>
<feature type="compositionally biased region" description="Acidic residues" evidence="1">
    <location>
        <begin position="310"/>
        <end position="319"/>
    </location>
</feature>
<name>A0ABM0ULS5_CAMSA</name>
<gene>
    <name evidence="5" type="primary">LOC104725967</name>
</gene>
<feature type="region of interest" description="Disordered" evidence="1">
    <location>
        <begin position="79"/>
        <end position="262"/>
    </location>
</feature>
<dbReference type="PANTHER" id="PTHR21450:SF43">
    <property type="entry name" value="DUF630 FAMILY PROTEIN"/>
    <property type="match status" value="1"/>
</dbReference>
<feature type="compositionally biased region" description="Basic and acidic residues" evidence="1">
    <location>
        <begin position="216"/>
        <end position="227"/>
    </location>
</feature>
<evidence type="ECO:0000256" key="1">
    <source>
        <dbReference type="SAM" id="MobiDB-lite"/>
    </source>
</evidence>
<dbReference type="Proteomes" id="UP000694864">
    <property type="component" value="Chromosome 11"/>
</dbReference>
<proteinExistence type="predicted"/>
<dbReference type="InterPro" id="IPR006868">
    <property type="entry name" value="DUF630"/>
</dbReference>
<dbReference type="PANTHER" id="PTHR21450">
    <property type="entry name" value="PROTEIN ALTERED PHOSPHATE STARVATION RESPONSE 1"/>
    <property type="match status" value="1"/>
</dbReference>